<dbReference type="GO" id="GO:0016192">
    <property type="term" value="P:vesicle-mediated transport"/>
    <property type="evidence" value="ECO:0007669"/>
    <property type="project" value="InterPro"/>
</dbReference>
<evidence type="ECO:0000256" key="4">
    <source>
        <dbReference type="ARBA" id="ARBA00022448"/>
    </source>
</evidence>
<name>A0A0L0T7D4_ALLM3</name>
<sequence length="891" mass="94722">MVVRLKEFIKQIRACKTAADERAVVAKESAAIRTLLKEDSPDHRHTNVAKLLYIHMLGYPAHFGQMECVKLVASPRFADKRLGYLGIMLLLDENQETLTLVTNSLKNDMNHPNMYVIGLALCTLGNISSVAMSRDLCPEVEKLLASSNSYIRKKAALCAIRIIRKVPDLMEVFIPRVRSILGERNHGALLTGLTLIQEMCTLNSAVLTEFRATVPALVKLLKQLITTGYSPEHDVSGITDPFLQVKILRLLRQLGTGDATASEQMNDVLAHVATNTDGSKNVGNAILYETVLTILAIQAEPTLRVLAINILGKFLANKDNNIRYVALQTLIKTIAVDGQAVQRHRATVLECLRDADVSIRRRALELAFALIYPQNVRVMTRELLAFLEVADVEFRAPMVAQICATADRFAPNKRWHLDTLIRVMKLAGNYVREETVAQLVRLATNAPDLQAYGVHKLYWLVKADAAQEGLVHAAVWTMGEFGDVLVSGAGGAAAAAPATGEDQDDEPASGLLTGTPAAAPTEAEVIALLESILIGAFVTQTTKQYVLTALMKLSTRFTGGAVTQAIQTLLQRYATSMNLELQQRSVEYTHMFDLDPMLRAGLWERMPVLELKEGDKYEQNAALAAEVGAKPASAAKAASAVDPMASALLDLDGLSLGGAPASPTRGAAVPAGNPLDLMADLFSSPAPAMVTSAAVPVKSAAPAQDPLALLMGLGGGASAAPAPAPAAAAAPRDPLADLLGGGMLGSSSPAPAPAAPAAPTAAASAGGNGDWNVATVAYQSSDLVVHLSPTKVTSADGAQSLVQVQAVLAHTGQHGDTVSDMQLLVAVPKTHKIQLAPMSSTTVAPGGTATQAFRILNPENKPIKLRLKVVYTVGARKVDEVVEFKFADSVL</sequence>
<dbReference type="SMART" id="SM00809">
    <property type="entry name" value="Alpha_adaptinC2"/>
    <property type="match status" value="1"/>
</dbReference>
<comment type="similarity">
    <text evidence="3 10">Belongs to the adaptor complexes large subunit family.</text>
</comment>
<keyword evidence="7 10" id="KW-0472">Membrane</keyword>
<dbReference type="PANTHER" id="PTHR22780">
    <property type="entry name" value="ADAPTIN, ALPHA/GAMMA/EPSILON"/>
    <property type="match status" value="1"/>
</dbReference>
<evidence type="ECO:0000256" key="10">
    <source>
        <dbReference type="PIRNR" id="PIRNR037094"/>
    </source>
</evidence>
<keyword evidence="14" id="KW-1185">Reference proteome</keyword>
<dbReference type="VEuPathDB" id="FungiDB:AMAG_15413"/>
<dbReference type="Gene3D" id="1.25.10.10">
    <property type="entry name" value="Leucine-rich Repeat Variant"/>
    <property type="match status" value="1"/>
</dbReference>
<dbReference type="PIRSF" id="PIRSF037094">
    <property type="entry name" value="AP1_complex_gamma"/>
    <property type="match status" value="1"/>
</dbReference>
<dbReference type="InterPro" id="IPR002553">
    <property type="entry name" value="Clathrin/coatomer_adapt-like_N"/>
</dbReference>
<dbReference type="Gene3D" id="2.60.40.1230">
    <property type="match status" value="1"/>
</dbReference>
<feature type="domain" description="GAE" evidence="12">
    <location>
        <begin position="770"/>
        <end position="888"/>
    </location>
</feature>
<evidence type="ECO:0000256" key="1">
    <source>
        <dbReference type="ARBA" id="ARBA00004156"/>
    </source>
</evidence>
<evidence type="ECO:0000256" key="7">
    <source>
        <dbReference type="ARBA" id="ARBA00023136"/>
    </source>
</evidence>
<evidence type="ECO:0000256" key="8">
    <source>
        <dbReference type="ARBA" id="ARBA00023329"/>
    </source>
</evidence>
<dbReference type="InterPro" id="IPR016024">
    <property type="entry name" value="ARM-type_fold"/>
</dbReference>
<dbReference type="SUPFAM" id="SSF49348">
    <property type="entry name" value="Clathrin adaptor appendage domain"/>
    <property type="match status" value="1"/>
</dbReference>
<evidence type="ECO:0000256" key="3">
    <source>
        <dbReference type="ARBA" id="ARBA00006613"/>
    </source>
</evidence>
<evidence type="ECO:0000256" key="9">
    <source>
        <dbReference type="ARBA" id="ARBA00062546"/>
    </source>
</evidence>
<dbReference type="InterPro" id="IPR050840">
    <property type="entry name" value="Adaptor_Complx_Large_Subunit"/>
</dbReference>
<dbReference type="AlphaFoldDB" id="A0A0L0T7D4"/>
<reference evidence="13 14" key="1">
    <citation type="submission" date="2009-11" db="EMBL/GenBank/DDBJ databases">
        <title>Annotation of Allomyces macrogynus ATCC 38327.</title>
        <authorList>
            <consortium name="The Broad Institute Genome Sequencing Platform"/>
            <person name="Russ C."/>
            <person name="Cuomo C."/>
            <person name="Burger G."/>
            <person name="Gray M.W."/>
            <person name="Holland P.W.H."/>
            <person name="King N."/>
            <person name="Lang F.B.F."/>
            <person name="Roger A.J."/>
            <person name="Ruiz-Trillo I."/>
            <person name="Young S.K."/>
            <person name="Zeng Q."/>
            <person name="Gargeya S."/>
            <person name="Fitzgerald M."/>
            <person name="Haas B."/>
            <person name="Abouelleil A."/>
            <person name="Alvarado L."/>
            <person name="Arachchi H.M."/>
            <person name="Berlin A."/>
            <person name="Chapman S.B."/>
            <person name="Gearin G."/>
            <person name="Goldberg J."/>
            <person name="Griggs A."/>
            <person name="Gujja S."/>
            <person name="Hansen M."/>
            <person name="Heiman D."/>
            <person name="Howarth C."/>
            <person name="Larimer J."/>
            <person name="Lui A."/>
            <person name="MacDonald P.J.P."/>
            <person name="McCowen C."/>
            <person name="Montmayeur A."/>
            <person name="Murphy C."/>
            <person name="Neiman D."/>
            <person name="Pearson M."/>
            <person name="Priest M."/>
            <person name="Roberts A."/>
            <person name="Saif S."/>
            <person name="Shea T."/>
            <person name="Sisk P."/>
            <person name="Stolte C."/>
            <person name="Sykes S."/>
            <person name="Wortman J."/>
            <person name="Nusbaum C."/>
            <person name="Birren B."/>
        </authorList>
    </citation>
    <scope>NUCLEOTIDE SEQUENCE [LARGE SCALE GENOMIC DNA]</scope>
    <source>
        <strain evidence="13 14">ATCC 38327</strain>
    </source>
</reference>
<comment type="subunit">
    <text evidence="9">Adaptor protein complex 1 (AP-1) is a heterotetramer composed of two large adaptins (gamma-type subunit APL4 and beta-type subunit APL2), a medium adaptin (mu-type subunit APM1) and a small adaptin (sigma-type subunit APS1). AP-1 interacts with clathrin.</text>
</comment>
<feature type="region of interest" description="Disordered" evidence="11">
    <location>
        <begin position="739"/>
        <end position="766"/>
    </location>
</feature>
<dbReference type="InterPro" id="IPR017107">
    <property type="entry name" value="AP1_complex_gsu"/>
</dbReference>
<dbReference type="OMA" id="AICAMRI"/>
<evidence type="ECO:0000256" key="11">
    <source>
        <dbReference type="SAM" id="MobiDB-lite"/>
    </source>
</evidence>
<dbReference type="FunFam" id="1.25.10.10:FF:000030">
    <property type="entry name" value="AP-1 complex subunit gamma"/>
    <property type="match status" value="1"/>
</dbReference>
<dbReference type="GO" id="GO:0030121">
    <property type="term" value="C:AP-1 adaptor complex"/>
    <property type="evidence" value="ECO:0007669"/>
    <property type="project" value="InterPro"/>
</dbReference>
<evidence type="ECO:0000313" key="14">
    <source>
        <dbReference type="Proteomes" id="UP000054350"/>
    </source>
</evidence>
<evidence type="ECO:0000256" key="5">
    <source>
        <dbReference type="ARBA" id="ARBA00022927"/>
    </source>
</evidence>
<gene>
    <name evidence="13" type="ORF">AMAG_15413</name>
</gene>
<dbReference type="STRING" id="578462.A0A0L0T7D4"/>
<dbReference type="InterPro" id="IPR011989">
    <property type="entry name" value="ARM-like"/>
</dbReference>
<dbReference type="PROSITE" id="PS50180">
    <property type="entry name" value="GAE"/>
    <property type="match status" value="1"/>
</dbReference>
<keyword evidence="8 10" id="KW-0968">Cytoplasmic vesicle</keyword>
<reference evidence="14" key="2">
    <citation type="submission" date="2009-11" db="EMBL/GenBank/DDBJ databases">
        <title>The Genome Sequence of Allomyces macrogynus strain ATCC 38327.</title>
        <authorList>
            <consortium name="The Broad Institute Genome Sequencing Platform"/>
            <person name="Russ C."/>
            <person name="Cuomo C."/>
            <person name="Shea T."/>
            <person name="Young S.K."/>
            <person name="Zeng Q."/>
            <person name="Koehrsen M."/>
            <person name="Haas B."/>
            <person name="Borodovsky M."/>
            <person name="Guigo R."/>
            <person name="Alvarado L."/>
            <person name="Berlin A."/>
            <person name="Borenstein D."/>
            <person name="Chen Z."/>
            <person name="Engels R."/>
            <person name="Freedman E."/>
            <person name="Gellesch M."/>
            <person name="Goldberg J."/>
            <person name="Griggs A."/>
            <person name="Gujja S."/>
            <person name="Heiman D."/>
            <person name="Hepburn T."/>
            <person name="Howarth C."/>
            <person name="Jen D."/>
            <person name="Larson L."/>
            <person name="Lewis B."/>
            <person name="Mehta T."/>
            <person name="Park D."/>
            <person name="Pearson M."/>
            <person name="Roberts A."/>
            <person name="Saif S."/>
            <person name="Shenoy N."/>
            <person name="Sisk P."/>
            <person name="Stolte C."/>
            <person name="Sykes S."/>
            <person name="Walk T."/>
            <person name="White J."/>
            <person name="Yandava C."/>
            <person name="Burger G."/>
            <person name="Gray M.W."/>
            <person name="Holland P.W.H."/>
            <person name="King N."/>
            <person name="Lang F.B.F."/>
            <person name="Roger A.J."/>
            <person name="Ruiz-Trillo I."/>
            <person name="Lander E."/>
            <person name="Nusbaum C."/>
        </authorList>
    </citation>
    <scope>NUCLEOTIDE SEQUENCE [LARGE SCALE GENOMIC DNA]</scope>
    <source>
        <strain evidence="14">ATCC 38327</strain>
    </source>
</reference>
<proteinExistence type="inferred from homology"/>
<dbReference type="GO" id="GO:0006886">
    <property type="term" value="P:intracellular protein transport"/>
    <property type="evidence" value="ECO:0007669"/>
    <property type="project" value="UniProtKB-UniRule"/>
</dbReference>
<organism evidence="13 14">
    <name type="scientific">Allomyces macrogynus (strain ATCC 38327)</name>
    <name type="common">Allomyces javanicus var. macrogynus</name>
    <dbReference type="NCBI Taxonomy" id="578462"/>
    <lineage>
        <taxon>Eukaryota</taxon>
        <taxon>Fungi</taxon>
        <taxon>Fungi incertae sedis</taxon>
        <taxon>Blastocladiomycota</taxon>
        <taxon>Blastocladiomycetes</taxon>
        <taxon>Blastocladiales</taxon>
        <taxon>Blastocladiaceae</taxon>
        <taxon>Allomyces</taxon>
    </lineage>
</organism>
<keyword evidence="6 10" id="KW-0333">Golgi apparatus</keyword>
<evidence type="ECO:0000313" key="13">
    <source>
        <dbReference type="EMBL" id="KNE70657.1"/>
    </source>
</evidence>
<dbReference type="GO" id="GO:0005829">
    <property type="term" value="C:cytosol"/>
    <property type="evidence" value="ECO:0007669"/>
    <property type="project" value="GOC"/>
</dbReference>
<evidence type="ECO:0000256" key="2">
    <source>
        <dbReference type="ARBA" id="ARBA00004555"/>
    </source>
</evidence>
<comment type="subcellular location">
    <subcellularLocation>
        <location evidence="1">Cytoplasmic vesicle membrane</location>
    </subcellularLocation>
    <subcellularLocation>
        <location evidence="2">Golgi apparatus</location>
    </subcellularLocation>
</comment>
<dbReference type="GO" id="GO:0016482">
    <property type="term" value="P:cytosolic transport"/>
    <property type="evidence" value="ECO:0007669"/>
    <property type="project" value="UniProtKB-ARBA"/>
</dbReference>
<evidence type="ECO:0000256" key="6">
    <source>
        <dbReference type="ARBA" id="ARBA00023034"/>
    </source>
</evidence>
<dbReference type="OrthoDB" id="28053at2759"/>
<dbReference type="InterPro" id="IPR008152">
    <property type="entry name" value="Clathrin_a/b/g-adaptin_app_Ig"/>
</dbReference>
<keyword evidence="5 10" id="KW-0653">Protein transport</keyword>
<dbReference type="InterPro" id="IPR008153">
    <property type="entry name" value="GAE_dom"/>
</dbReference>
<dbReference type="SUPFAM" id="SSF48371">
    <property type="entry name" value="ARM repeat"/>
    <property type="match status" value="1"/>
</dbReference>
<protein>
    <recommendedName>
        <fullName evidence="10">AP-1 complex subunit gamma</fullName>
    </recommendedName>
</protein>
<dbReference type="Pfam" id="PF01602">
    <property type="entry name" value="Adaptin_N"/>
    <property type="match status" value="1"/>
</dbReference>
<dbReference type="Pfam" id="PF02883">
    <property type="entry name" value="Alpha_adaptinC2"/>
    <property type="match status" value="1"/>
</dbReference>
<evidence type="ECO:0000259" key="12">
    <source>
        <dbReference type="PROSITE" id="PS50180"/>
    </source>
</evidence>
<dbReference type="Proteomes" id="UP000054350">
    <property type="component" value="Unassembled WGS sequence"/>
</dbReference>
<keyword evidence="4 10" id="KW-0813">Transport</keyword>
<accession>A0A0L0T7D4</accession>
<dbReference type="eggNOG" id="KOG1062">
    <property type="taxonomic scope" value="Eukaryota"/>
</dbReference>
<dbReference type="EMBL" id="GG745367">
    <property type="protein sequence ID" value="KNE70657.1"/>
    <property type="molecule type" value="Genomic_DNA"/>
</dbReference>
<dbReference type="InterPro" id="IPR013041">
    <property type="entry name" value="Clathrin_app_Ig-like_sf"/>
</dbReference>